<evidence type="ECO:0000313" key="19">
    <source>
        <dbReference type="EMBL" id="KAK3092495.1"/>
    </source>
</evidence>
<evidence type="ECO:0000256" key="9">
    <source>
        <dbReference type="ARBA" id="ARBA00023180"/>
    </source>
</evidence>
<dbReference type="SUPFAM" id="SSF53850">
    <property type="entry name" value="Periplasmic binding protein-like II"/>
    <property type="match status" value="1"/>
</dbReference>
<sequence>MLQYIRKEGISNKTRLQHQQRHTKHLKRKHREDKYSKRQGTANETSNIEHKRQHINQRNPWAIGADLGRPSATLVTDGVVILDYVRTTLPLFRLPKGLEERTIVNIKKYKALAILLPPYLTEDVKIDGNMSYKGFMKDLLDEMKKIEPFEYDFEVAPGNKFGYIEANGSWVGAIAEIIEKRADFVAAPLTMSKRRSSVADFSIPFQITGIAIVLPPPEDVPEPIGDRLSRLFQPFDSSVWLLIFMSMLMTGTVLYVISRFNPYEWRRMMYDKEATIREGESFTCQNTFWFVVSASMLQGYVRAPRSLAGRVVAMIWWWFIILVVSCYIANLSNFLRIPTEAKKLHQYVQIKSLDDLAESDIPIAIYGGGSMRHFFNTASISTVRKLNSRLQDKESSFVNSMDEGIDFVRNSSDQKAFITELNLAMNALVKRSCDLYYVRDYLFTRYYSMAFPKNSPLKDKFDAAILKLQENGKLAQLERIWFKQKCHGFSFDETRTENFRIPDFHKVNLTQISGILLVLAVGFVAGAILTLVEILIYRYVELEPEPGSEKNDVSRKSADDRQSDAADNLLSEKSKDTTV</sequence>
<dbReference type="Proteomes" id="UP001186944">
    <property type="component" value="Unassembled WGS sequence"/>
</dbReference>
<feature type="transmembrane region" description="Helical" evidence="16">
    <location>
        <begin position="315"/>
        <end position="335"/>
    </location>
</feature>
<keyword evidence="5 16" id="KW-1133">Transmembrane helix</keyword>
<dbReference type="FunFam" id="1.10.287.70:FF:000143">
    <property type="entry name" value="Probable glutamate receptor"/>
    <property type="match status" value="1"/>
</dbReference>
<feature type="domain" description="Ionotropic glutamate receptor L-glutamate and glycine-binding" evidence="18">
    <location>
        <begin position="118"/>
        <end position="179"/>
    </location>
</feature>
<dbReference type="EMBL" id="VSWD01000009">
    <property type="protein sequence ID" value="KAK3092495.1"/>
    <property type="molecule type" value="Genomic_DNA"/>
</dbReference>
<feature type="binding site" evidence="12">
    <location>
        <position position="190"/>
    </location>
    <ligand>
        <name>L-glutamate</name>
        <dbReference type="ChEBI" id="CHEBI:29985"/>
    </ligand>
</feature>
<feature type="region of interest" description="Disordered" evidence="15">
    <location>
        <begin position="545"/>
        <end position="579"/>
    </location>
</feature>
<dbReference type="SMART" id="SM00918">
    <property type="entry name" value="Lig_chan-Glu_bd"/>
    <property type="match status" value="1"/>
</dbReference>
<accession>A0AA88Y200</accession>
<feature type="binding site" evidence="12">
    <location>
        <position position="370"/>
    </location>
    <ligand>
        <name>L-glutamate</name>
        <dbReference type="ChEBI" id="CHEBI:29985"/>
    </ligand>
</feature>
<keyword evidence="9" id="KW-0325">Glycoprotein</keyword>
<dbReference type="Gene3D" id="1.10.287.70">
    <property type="match status" value="1"/>
</dbReference>
<feature type="binding site" evidence="12">
    <location>
        <position position="188"/>
    </location>
    <ligand>
        <name>L-glutamate</name>
        <dbReference type="ChEBI" id="CHEBI:29985"/>
    </ligand>
</feature>
<feature type="transmembrane region" description="Helical" evidence="16">
    <location>
        <begin position="237"/>
        <end position="257"/>
    </location>
</feature>
<dbReference type="InterPro" id="IPR015683">
    <property type="entry name" value="Ionotropic_Glu_rcpt"/>
</dbReference>
<evidence type="ECO:0000256" key="3">
    <source>
        <dbReference type="ARBA" id="ARBA00022475"/>
    </source>
</evidence>
<dbReference type="InterPro" id="IPR001320">
    <property type="entry name" value="Iontro_rcpt_C"/>
</dbReference>
<dbReference type="GO" id="GO:0005886">
    <property type="term" value="C:plasma membrane"/>
    <property type="evidence" value="ECO:0007669"/>
    <property type="project" value="UniProtKB-SubCell"/>
</dbReference>
<dbReference type="InterPro" id="IPR019594">
    <property type="entry name" value="Glu/Gly-bd"/>
</dbReference>
<dbReference type="AlphaFoldDB" id="A0AA88Y200"/>
<evidence type="ECO:0000256" key="13">
    <source>
        <dbReference type="PIRSR" id="PIRSR601508-2"/>
    </source>
</evidence>
<evidence type="ECO:0000256" key="14">
    <source>
        <dbReference type="PIRSR" id="PIRSR601508-3"/>
    </source>
</evidence>
<dbReference type="PRINTS" id="PR00177">
    <property type="entry name" value="NMDARECEPTOR"/>
</dbReference>
<feature type="transmembrane region" description="Helical" evidence="16">
    <location>
        <begin position="287"/>
        <end position="303"/>
    </location>
</feature>
<evidence type="ECO:0000256" key="6">
    <source>
        <dbReference type="ARBA" id="ARBA00023065"/>
    </source>
</evidence>
<evidence type="ECO:0000256" key="8">
    <source>
        <dbReference type="ARBA" id="ARBA00023170"/>
    </source>
</evidence>
<feature type="compositionally biased region" description="Basic and acidic residues" evidence="15">
    <location>
        <begin position="547"/>
        <end position="579"/>
    </location>
</feature>
<evidence type="ECO:0000259" key="17">
    <source>
        <dbReference type="SMART" id="SM00079"/>
    </source>
</evidence>
<feature type="region of interest" description="Disordered" evidence="15">
    <location>
        <begin position="8"/>
        <end position="52"/>
    </location>
</feature>
<feature type="binding site" evidence="12">
    <location>
        <position position="195"/>
    </location>
    <ligand>
        <name>L-glutamate</name>
        <dbReference type="ChEBI" id="CHEBI:29985"/>
    </ligand>
</feature>
<evidence type="ECO:0000256" key="10">
    <source>
        <dbReference type="ARBA" id="ARBA00023286"/>
    </source>
</evidence>
<feature type="site" description="Interaction with the cone snail toxin Con-ikot-ikot" evidence="13">
    <location>
        <position position="467"/>
    </location>
</feature>
<dbReference type="GO" id="GO:0015276">
    <property type="term" value="F:ligand-gated monoatomic ion channel activity"/>
    <property type="evidence" value="ECO:0007669"/>
    <property type="project" value="InterPro"/>
</dbReference>
<proteinExistence type="predicted"/>
<gene>
    <name evidence="19" type="ORF">FSP39_003626</name>
</gene>
<feature type="domain" description="Ionotropic glutamate receptor C-terminal" evidence="17">
    <location>
        <begin position="108"/>
        <end position="484"/>
    </location>
</feature>
<keyword evidence="3" id="KW-1003">Cell membrane</keyword>
<keyword evidence="8" id="KW-0675">Receptor</keyword>
<keyword evidence="2" id="KW-0813">Transport</keyword>
<keyword evidence="20" id="KW-1185">Reference proteome</keyword>
<dbReference type="InterPro" id="IPR001508">
    <property type="entry name" value="Iono_Glu_rcpt_met"/>
</dbReference>
<evidence type="ECO:0000313" key="20">
    <source>
        <dbReference type="Proteomes" id="UP001186944"/>
    </source>
</evidence>
<feature type="disulfide bond" evidence="14">
    <location>
        <begin position="433"/>
        <end position="486"/>
    </location>
</feature>
<keyword evidence="10" id="KW-1071">Ligand-gated ion channel</keyword>
<evidence type="ECO:0000256" key="2">
    <source>
        <dbReference type="ARBA" id="ARBA00022448"/>
    </source>
</evidence>
<evidence type="ECO:0000256" key="16">
    <source>
        <dbReference type="SAM" id="Phobius"/>
    </source>
</evidence>
<dbReference type="PANTHER" id="PTHR18966">
    <property type="entry name" value="IONOTROPIC GLUTAMATE RECEPTOR"/>
    <property type="match status" value="1"/>
</dbReference>
<evidence type="ECO:0000256" key="5">
    <source>
        <dbReference type="ARBA" id="ARBA00022989"/>
    </source>
</evidence>
<keyword evidence="7 16" id="KW-0472">Membrane</keyword>
<feature type="compositionally biased region" description="Basic residues" evidence="15">
    <location>
        <begin position="15"/>
        <end position="31"/>
    </location>
</feature>
<dbReference type="SMART" id="SM00079">
    <property type="entry name" value="PBPe"/>
    <property type="match status" value="1"/>
</dbReference>
<feature type="binding site" evidence="12">
    <location>
        <position position="420"/>
    </location>
    <ligand>
        <name>L-glutamate</name>
        <dbReference type="ChEBI" id="CHEBI:29985"/>
    </ligand>
</feature>
<evidence type="ECO:0000256" key="7">
    <source>
        <dbReference type="ARBA" id="ARBA00023136"/>
    </source>
</evidence>
<evidence type="ECO:0000256" key="1">
    <source>
        <dbReference type="ARBA" id="ARBA00004651"/>
    </source>
</evidence>
<keyword evidence="4 16" id="KW-0812">Transmembrane</keyword>
<dbReference type="Pfam" id="PF00060">
    <property type="entry name" value="Lig_chan"/>
    <property type="match status" value="1"/>
</dbReference>
<evidence type="ECO:0000256" key="15">
    <source>
        <dbReference type="SAM" id="MobiDB-lite"/>
    </source>
</evidence>
<reference evidence="19" key="1">
    <citation type="submission" date="2019-08" db="EMBL/GenBank/DDBJ databases">
        <title>The improved chromosome-level genome for the pearl oyster Pinctada fucata martensii using PacBio sequencing and Hi-C.</title>
        <authorList>
            <person name="Zheng Z."/>
        </authorList>
    </citation>
    <scope>NUCLEOTIDE SEQUENCE</scope>
    <source>
        <strain evidence="19">ZZ-2019</strain>
        <tissue evidence="19">Adductor muscle</tissue>
    </source>
</reference>
<organism evidence="19 20">
    <name type="scientific">Pinctada imbricata</name>
    <name type="common">Atlantic pearl-oyster</name>
    <name type="synonym">Pinctada martensii</name>
    <dbReference type="NCBI Taxonomy" id="66713"/>
    <lineage>
        <taxon>Eukaryota</taxon>
        <taxon>Metazoa</taxon>
        <taxon>Spiralia</taxon>
        <taxon>Lophotrochozoa</taxon>
        <taxon>Mollusca</taxon>
        <taxon>Bivalvia</taxon>
        <taxon>Autobranchia</taxon>
        <taxon>Pteriomorphia</taxon>
        <taxon>Pterioida</taxon>
        <taxon>Pterioidea</taxon>
        <taxon>Pteriidae</taxon>
        <taxon>Pinctada</taxon>
    </lineage>
</organism>
<evidence type="ECO:0000256" key="11">
    <source>
        <dbReference type="ARBA" id="ARBA00023303"/>
    </source>
</evidence>
<name>A0AA88Y200_PINIB</name>
<feature type="site" description="Crucial to convey clamshell closure to channel opening" evidence="13">
    <location>
        <position position="350"/>
    </location>
</feature>
<dbReference type="Gene3D" id="3.40.190.10">
    <property type="entry name" value="Periplasmic binding protein-like II"/>
    <property type="match status" value="2"/>
</dbReference>
<evidence type="ECO:0000256" key="4">
    <source>
        <dbReference type="ARBA" id="ARBA00022692"/>
    </source>
</evidence>
<dbReference type="GO" id="GO:0038023">
    <property type="term" value="F:signaling receptor activity"/>
    <property type="evidence" value="ECO:0007669"/>
    <property type="project" value="InterPro"/>
</dbReference>
<evidence type="ECO:0000259" key="18">
    <source>
        <dbReference type="SMART" id="SM00918"/>
    </source>
</evidence>
<dbReference type="Pfam" id="PF10613">
    <property type="entry name" value="Lig_chan-Glu_bd"/>
    <property type="match status" value="1"/>
</dbReference>
<keyword evidence="14" id="KW-1015">Disulfide bond</keyword>
<comment type="subcellular location">
    <subcellularLocation>
        <location evidence="1">Cell membrane</location>
        <topology evidence="1">Multi-pass membrane protein</topology>
    </subcellularLocation>
</comment>
<comment type="caution">
    <text evidence="19">The sequence shown here is derived from an EMBL/GenBank/DDBJ whole genome shotgun (WGS) entry which is preliminary data.</text>
</comment>
<evidence type="ECO:0000256" key="12">
    <source>
        <dbReference type="PIRSR" id="PIRSR601508-1"/>
    </source>
</evidence>
<keyword evidence="6" id="KW-0406">Ion transport</keyword>
<keyword evidence="11" id="KW-0407">Ion channel</keyword>
<feature type="transmembrane region" description="Helical" evidence="16">
    <location>
        <begin position="515"/>
        <end position="540"/>
    </location>
</feature>
<protein>
    <submittedName>
        <fullName evidence="19">Uncharacterized protein</fullName>
    </submittedName>
</protein>